<evidence type="ECO:0000256" key="1">
    <source>
        <dbReference type="SAM" id="Phobius"/>
    </source>
</evidence>
<sequence length="39" mass="4658">MIIDRHVVCSQMLYLFVFTCIFFRSKWNQKSVGQTDFPA</sequence>
<evidence type="ECO:0000313" key="2">
    <source>
        <dbReference type="EMBL" id="ASV87116.1"/>
    </source>
</evidence>
<keyword evidence="1" id="KW-0472">Membrane</keyword>
<proteinExistence type="predicted"/>
<name>A0A248UKF6_9HYPH</name>
<evidence type="ECO:0000313" key="3">
    <source>
        <dbReference type="Proteomes" id="UP000215256"/>
    </source>
</evidence>
<keyword evidence="1" id="KW-1133">Transmembrane helix</keyword>
<dbReference type="Proteomes" id="UP000215256">
    <property type="component" value="Chromosome 1"/>
</dbReference>
<dbReference type="AlphaFoldDB" id="A0A248UKF6"/>
<feature type="transmembrane region" description="Helical" evidence="1">
    <location>
        <begin position="7"/>
        <end position="25"/>
    </location>
</feature>
<reference evidence="2 3" key="1">
    <citation type="submission" date="2017-07" db="EMBL/GenBank/DDBJ databases">
        <title>Phylogenetic study on the rhizospheric bacterium Ochrobactrum sp. A44.</title>
        <authorList>
            <person name="Krzyzanowska D.M."/>
            <person name="Ossowicki A."/>
            <person name="Rajewska M."/>
            <person name="Maciag T."/>
            <person name="Kaczynski Z."/>
            <person name="Czerwicka M."/>
            <person name="Jafra S."/>
        </authorList>
    </citation>
    <scope>NUCLEOTIDE SEQUENCE [LARGE SCALE GENOMIC DNA]</scope>
    <source>
        <strain evidence="2 3">A44</strain>
    </source>
</reference>
<accession>A0A248UKF6</accession>
<gene>
    <name evidence="2" type="ORF">CES85_2615</name>
</gene>
<organism evidence="2 3">
    <name type="scientific">Ochrobactrum quorumnocens</name>
    <dbReference type="NCBI Taxonomy" id="271865"/>
    <lineage>
        <taxon>Bacteria</taxon>
        <taxon>Pseudomonadati</taxon>
        <taxon>Pseudomonadota</taxon>
        <taxon>Alphaproteobacteria</taxon>
        <taxon>Hyphomicrobiales</taxon>
        <taxon>Brucellaceae</taxon>
        <taxon>Brucella/Ochrobactrum group</taxon>
        <taxon>Ochrobactrum</taxon>
    </lineage>
</organism>
<keyword evidence="1" id="KW-0812">Transmembrane</keyword>
<dbReference type="EMBL" id="CP022604">
    <property type="protein sequence ID" value="ASV87116.1"/>
    <property type="molecule type" value="Genomic_DNA"/>
</dbReference>
<dbReference type="KEGG" id="och:CES85_2615"/>
<protein>
    <submittedName>
        <fullName evidence="2">Uncharacterized protein</fullName>
    </submittedName>
</protein>